<evidence type="ECO:0000256" key="5">
    <source>
        <dbReference type="ARBA" id="ARBA00022490"/>
    </source>
</evidence>
<proteinExistence type="predicted"/>
<feature type="compositionally biased region" description="Basic and acidic residues" evidence="9">
    <location>
        <begin position="382"/>
        <end position="400"/>
    </location>
</feature>
<dbReference type="PANTHER" id="PTHR15593:SF2">
    <property type="entry name" value="PHOSPHOINOSITIDE 3-KINASE REGULATORY SUBUNIT 5"/>
    <property type="match status" value="1"/>
</dbReference>
<keyword evidence="7" id="KW-0539">Nucleus</keyword>
<evidence type="ECO:0000256" key="9">
    <source>
        <dbReference type="SAM" id="MobiDB-lite"/>
    </source>
</evidence>
<accession>A0A6A4SPX5</accession>
<dbReference type="GO" id="GO:0005634">
    <property type="term" value="C:nucleus"/>
    <property type="evidence" value="ECO:0007669"/>
    <property type="project" value="UniProtKB-SubCell"/>
</dbReference>
<comment type="subcellular location">
    <subcellularLocation>
        <location evidence="2">Cell membrane</location>
        <topology evidence="2">Peripheral membrane protein</topology>
    </subcellularLocation>
    <subcellularLocation>
        <location evidence="3">Cytoplasm</location>
    </subcellularLocation>
    <subcellularLocation>
        <location evidence="1">Nucleus</location>
    </subcellularLocation>
</comment>
<reference evidence="10 11" key="1">
    <citation type="submission" date="2019-06" db="EMBL/GenBank/DDBJ databases">
        <title>Draft genomes of female and male turbot (Scophthalmus maximus).</title>
        <authorList>
            <person name="Xu H."/>
            <person name="Xu X.-W."/>
            <person name="Shao C."/>
            <person name="Chen S."/>
        </authorList>
    </citation>
    <scope>NUCLEOTIDE SEQUENCE [LARGE SCALE GENOMIC DNA]</scope>
    <source>
        <strain evidence="10">Ysfricsl-2016a</strain>
        <tissue evidence="10">Blood</tissue>
    </source>
</reference>
<dbReference type="GO" id="GO:0005737">
    <property type="term" value="C:cytoplasm"/>
    <property type="evidence" value="ECO:0007669"/>
    <property type="project" value="UniProtKB-SubCell"/>
</dbReference>
<evidence type="ECO:0000313" key="10">
    <source>
        <dbReference type="EMBL" id="KAF0032372.1"/>
    </source>
</evidence>
<dbReference type="EMBL" id="VEVO01000013">
    <property type="protein sequence ID" value="KAF0032372.1"/>
    <property type="molecule type" value="Genomic_DNA"/>
</dbReference>
<gene>
    <name evidence="10" type="ORF">F2P81_014662</name>
</gene>
<keyword evidence="5" id="KW-0963">Cytoplasm</keyword>
<organism evidence="10 11">
    <name type="scientific">Scophthalmus maximus</name>
    <name type="common">Turbot</name>
    <name type="synonym">Psetta maxima</name>
    <dbReference type="NCBI Taxonomy" id="52904"/>
    <lineage>
        <taxon>Eukaryota</taxon>
        <taxon>Metazoa</taxon>
        <taxon>Chordata</taxon>
        <taxon>Craniata</taxon>
        <taxon>Vertebrata</taxon>
        <taxon>Euteleostomi</taxon>
        <taxon>Actinopterygii</taxon>
        <taxon>Neopterygii</taxon>
        <taxon>Teleostei</taxon>
        <taxon>Neoteleostei</taxon>
        <taxon>Acanthomorphata</taxon>
        <taxon>Carangaria</taxon>
        <taxon>Pleuronectiformes</taxon>
        <taxon>Pleuronectoidei</taxon>
        <taxon>Scophthalmidae</taxon>
        <taxon>Scophthalmus</taxon>
    </lineage>
</organism>
<keyword evidence="6" id="KW-0472">Membrane</keyword>
<dbReference type="GO" id="GO:0007186">
    <property type="term" value="P:G protein-coupled receptor signaling pathway"/>
    <property type="evidence" value="ECO:0007669"/>
    <property type="project" value="TreeGrafter"/>
</dbReference>
<feature type="compositionally biased region" description="Acidic residues" evidence="9">
    <location>
        <begin position="330"/>
        <end position="341"/>
    </location>
</feature>
<dbReference type="Pfam" id="PF10486">
    <property type="entry name" value="PI3K_1B_p101"/>
    <property type="match status" value="2"/>
</dbReference>
<evidence type="ECO:0000256" key="4">
    <source>
        <dbReference type="ARBA" id="ARBA00022475"/>
    </source>
</evidence>
<evidence type="ECO:0000256" key="6">
    <source>
        <dbReference type="ARBA" id="ARBA00023136"/>
    </source>
</evidence>
<feature type="region of interest" description="Disordered" evidence="9">
    <location>
        <begin position="360"/>
        <end position="408"/>
    </location>
</feature>
<comment type="caution">
    <text evidence="10">The sequence shown here is derived from an EMBL/GenBank/DDBJ whole genome shotgun (WGS) entry which is preliminary data.</text>
</comment>
<sequence>MFWDFLSVYPLCSSVDSVMLRQKMEQSSCTEDRIQHVLERCLCDLGLDTPDKQLWKAGLCVNRWCLEELVKRDPRNFLILLQKILRKTKQVIEQHQYELVVPLSLLFSSTLLKAPYVAPDCGVVWEAYLLFRSFLSWPEPCCSASKRLLGIIQQELRAPGISFQRLVRTEQWFSPDIHSSKTLTVLLVSPDEDVPPEVQSVSEQLSCTQSSNRDVIITLIQHSFQAVLGTKYQLQALRTALQTKQSEELEQFLATVTESMEIAASTADFSTARQGLLNRMKRLRESLAVPVEADDCPDTDFLNDVLSSASDLDSPVDCFLKTEVEVDDFNDTSVDEEDELEGNNVDQEFQNYRISTASSSSLSSSWSVPSGSSGVDSGFGEDTGHEDTEEGQDSRTTTERKKPKKKSRSLLGIERLSMLFKNPRSPNVCRRAQSMGYRSDFTKDVQRTGSLLKNSRPLSRQASGATVDPLSPQKHVCVRRRPILSCDEGDVAQVPTLVKVVVFGGDKEAGRLARAYSDLQQKESTCPRLTKTCKLQFYFVPTKRRSTGSPAGLTPSEGQTGSLTKASMEMSDLVVEDSTTHIAQMLGMVDPWYERNVLSLLSLSSDVLCQILMCVFRVTQAACKDGDVSEGSGSVERLPLLAELVLYYCRHADQPVLVQLYQAELTLAGGERRREVFVHSLELGHSAGTRAVKAMGAAGKRFGIGEERQAVPLSLSVAYNKHISVSEVKVDQVQVSGGDDGTTFAVCLDQDEKKFIQSVTRDVRTEAAPDNVWKRVQRKLCTVLIKSSDIRQATCCVFQDYLTVSFDCLDLGYNTKIGTQNISIRTMEYQDNGASDAVRVSGQRRSQDVHRCLKARLLVDISPCLDPGCSIRSPFNMNDERELPLSRKALTFHRVRAGRTEASAPPGGAVVMETAPGAKKDLKPQSRQTSNFQTATGVLALHLRSDLTETETRV</sequence>
<evidence type="ECO:0000256" key="7">
    <source>
        <dbReference type="ARBA" id="ARBA00023242"/>
    </source>
</evidence>
<evidence type="ECO:0000256" key="8">
    <source>
        <dbReference type="ARBA" id="ARBA00040195"/>
    </source>
</evidence>
<evidence type="ECO:0000313" key="11">
    <source>
        <dbReference type="Proteomes" id="UP000438429"/>
    </source>
</evidence>
<keyword evidence="4" id="KW-1003">Cell membrane</keyword>
<dbReference type="InterPro" id="IPR019522">
    <property type="entry name" value="PIK3R5/6"/>
</dbReference>
<dbReference type="PANTHER" id="PTHR15593">
    <property type="entry name" value="PHOSPHATIDYLINOSITOL 3-KINASE REGULATORY SUBUNIT"/>
    <property type="match status" value="1"/>
</dbReference>
<dbReference type="GO" id="GO:0005944">
    <property type="term" value="C:phosphatidylinositol 3-kinase complex, class IB"/>
    <property type="evidence" value="ECO:0007669"/>
    <property type="project" value="InterPro"/>
</dbReference>
<evidence type="ECO:0000256" key="3">
    <source>
        <dbReference type="ARBA" id="ARBA00004496"/>
    </source>
</evidence>
<dbReference type="Proteomes" id="UP000438429">
    <property type="component" value="Unassembled WGS sequence"/>
</dbReference>
<evidence type="ECO:0000256" key="1">
    <source>
        <dbReference type="ARBA" id="ARBA00004123"/>
    </source>
</evidence>
<dbReference type="GO" id="GO:0005886">
    <property type="term" value="C:plasma membrane"/>
    <property type="evidence" value="ECO:0007669"/>
    <property type="project" value="UniProtKB-SubCell"/>
</dbReference>
<feature type="compositionally biased region" description="Low complexity" evidence="9">
    <location>
        <begin position="360"/>
        <end position="380"/>
    </location>
</feature>
<name>A0A6A4SPX5_SCOMX</name>
<dbReference type="GO" id="GO:0046935">
    <property type="term" value="F:1-phosphatidylinositol-3-kinase regulator activity"/>
    <property type="evidence" value="ECO:0007669"/>
    <property type="project" value="InterPro"/>
</dbReference>
<protein>
    <recommendedName>
        <fullName evidence="8">Phosphoinositide 3-kinase regulatory subunit 5</fullName>
    </recommendedName>
</protein>
<evidence type="ECO:0000256" key="2">
    <source>
        <dbReference type="ARBA" id="ARBA00004202"/>
    </source>
</evidence>
<feature type="region of interest" description="Disordered" evidence="9">
    <location>
        <begin position="330"/>
        <end position="349"/>
    </location>
</feature>
<dbReference type="AlphaFoldDB" id="A0A6A4SPX5"/>